<dbReference type="Pfam" id="PF03330">
    <property type="entry name" value="DPBB_1"/>
    <property type="match status" value="1"/>
</dbReference>
<gene>
    <name evidence="10" type="ORF">F3Y22_tig00110017pilonHSYRG00220</name>
</gene>
<dbReference type="InterPro" id="IPR036749">
    <property type="entry name" value="Expansin_CBD_sf"/>
</dbReference>
<name>A0A6A3BNS0_HIBSY</name>
<keyword evidence="5" id="KW-0472">Membrane</keyword>
<proteinExistence type="inferred from homology"/>
<dbReference type="SUPFAM" id="SSF49590">
    <property type="entry name" value="PHL pollen allergen"/>
    <property type="match status" value="1"/>
</dbReference>
<dbReference type="GO" id="GO:0016020">
    <property type="term" value="C:membrane"/>
    <property type="evidence" value="ECO:0007669"/>
    <property type="project" value="UniProtKB-SubCell"/>
</dbReference>
<dbReference type="InterPro" id="IPR009009">
    <property type="entry name" value="RlpA-like_DPBB"/>
</dbReference>
<evidence type="ECO:0000256" key="6">
    <source>
        <dbReference type="ARBA" id="ARBA00023316"/>
    </source>
</evidence>
<keyword evidence="6 7" id="KW-0961">Cell wall biogenesis/degradation</keyword>
<keyword evidence="4" id="KW-0732">Signal</keyword>
<dbReference type="Gene3D" id="2.40.40.10">
    <property type="entry name" value="RlpA-like domain"/>
    <property type="match status" value="1"/>
</dbReference>
<feature type="domain" description="Expansin-like EG45" evidence="8">
    <location>
        <begin position="42"/>
        <end position="100"/>
    </location>
</feature>
<comment type="caution">
    <text evidence="10">The sequence shown here is derived from an EMBL/GenBank/DDBJ whole genome shotgun (WGS) entry which is preliminary data.</text>
</comment>
<reference evidence="10" key="1">
    <citation type="submission" date="2019-09" db="EMBL/GenBank/DDBJ databases">
        <title>Draft genome information of white flower Hibiscus syriacus.</title>
        <authorList>
            <person name="Kim Y.-M."/>
        </authorList>
    </citation>
    <scope>NUCLEOTIDE SEQUENCE [LARGE SCALE GENOMIC DNA]</scope>
    <source>
        <strain evidence="10">YM2019G1</strain>
    </source>
</reference>
<dbReference type="GO" id="GO:0009653">
    <property type="term" value="P:anatomical structure morphogenesis"/>
    <property type="evidence" value="ECO:0007669"/>
    <property type="project" value="UniProtKB-ARBA"/>
</dbReference>
<dbReference type="SMART" id="SM00837">
    <property type="entry name" value="DPBB_1"/>
    <property type="match status" value="1"/>
</dbReference>
<evidence type="ECO:0000256" key="3">
    <source>
        <dbReference type="ARBA" id="ARBA00022525"/>
    </source>
</evidence>
<dbReference type="InterPro" id="IPR036908">
    <property type="entry name" value="RlpA-like_sf"/>
</dbReference>
<dbReference type="PROSITE" id="PS50843">
    <property type="entry name" value="EXPANSIN_CBD"/>
    <property type="match status" value="1"/>
</dbReference>
<evidence type="ECO:0000256" key="4">
    <source>
        <dbReference type="ARBA" id="ARBA00022729"/>
    </source>
</evidence>
<evidence type="ECO:0000256" key="5">
    <source>
        <dbReference type="ARBA" id="ARBA00023136"/>
    </source>
</evidence>
<evidence type="ECO:0000259" key="9">
    <source>
        <dbReference type="PROSITE" id="PS50843"/>
    </source>
</evidence>
<keyword evidence="2 7" id="KW-0134">Cell wall</keyword>
<sequence length="236" mass="26587">MVFHGTIPTMSFIPVVATILDRGSTLTPPSVAAAMLPAQWVCDDPKWCLPYSILVTTTNFCPPRGWCDPSNHHFDLSQPISQHIAQYKSGIVPVIYRRYPYLVLLGFMNVLVNIQKENGELTSLFLMFLRVRSRRRGGIRFTINGHSYFNLVLVINVGGAGYVHSVAIKGSRTRWQPISRNWGQNWQSNAYLNGQTLSFLVTTSDGHSVLSYNVAPPGWSFGQTYSGLQFRFEDRI</sequence>
<evidence type="ECO:0000256" key="2">
    <source>
        <dbReference type="ARBA" id="ARBA00022512"/>
    </source>
</evidence>
<keyword evidence="11" id="KW-1185">Reference proteome</keyword>
<dbReference type="Pfam" id="PF01357">
    <property type="entry name" value="Expansin_C"/>
    <property type="match status" value="1"/>
</dbReference>
<dbReference type="InterPro" id="IPR007117">
    <property type="entry name" value="Expansin_CBD"/>
</dbReference>
<dbReference type="SUPFAM" id="SSF50685">
    <property type="entry name" value="Barwin-like endoglucanases"/>
    <property type="match status" value="1"/>
</dbReference>
<dbReference type="PRINTS" id="PR01226">
    <property type="entry name" value="EXPANSIN"/>
</dbReference>
<dbReference type="GO" id="GO:0009664">
    <property type="term" value="P:plant-type cell wall organization"/>
    <property type="evidence" value="ECO:0007669"/>
    <property type="project" value="InterPro"/>
</dbReference>
<dbReference type="InterPro" id="IPR007112">
    <property type="entry name" value="Expansin/allergen_DPBB_dom"/>
</dbReference>
<dbReference type="Proteomes" id="UP000436088">
    <property type="component" value="Unassembled WGS sequence"/>
</dbReference>
<dbReference type="EMBL" id="VEPZ02000814">
    <property type="protein sequence ID" value="KAE8718253.1"/>
    <property type="molecule type" value="Genomic_DNA"/>
</dbReference>
<comment type="subcellular location">
    <subcellularLocation>
        <location evidence="7">Secreted</location>
        <location evidence="7">Cell wall</location>
    </subcellularLocation>
    <subcellularLocation>
        <location evidence="7">Membrane</location>
        <topology evidence="7">Peripheral membrane protein</topology>
    </subcellularLocation>
</comment>
<evidence type="ECO:0000313" key="11">
    <source>
        <dbReference type="Proteomes" id="UP000436088"/>
    </source>
</evidence>
<dbReference type="InterPro" id="IPR002963">
    <property type="entry name" value="Expansin"/>
</dbReference>
<keyword evidence="3 7" id="KW-0964">Secreted</keyword>
<comment type="function">
    <text evidence="7">Causes loosening and extension of plant cell walls by disrupting non-covalent bonding between cellulose microfibrils and matrix glucans. No enzymatic activity has been found.</text>
</comment>
<evidence type="ECO:0000256" key="7">
    <source>
        <dbReference type="RuleBase" id="RU365023"/>
    </source>
</evidence>
<dbReference type="FunFam" id="2.60.40.760:FF:000001">
    <property type="entry name" value="Expansin"/>
    <property type="match status" value="1"/>
</dbReference>
<comment type="similarity">
    <text evidence="1 7">Belongs to the expansin family. Expansin A subfamily.</text>
</comment>
<evidence type="ECO:0000313" key="10">
    <source>
        <dbReference type="EMBL" id="KAE8718253.1"/>
    </source>
</evidence>
<protein>
    <recommendedName>
        <fullName evidence="7">Expansin</fullName>
    </recommendedName>
</protein>
<dbReference type="PROSITE" id="PS50842">
    <property type="entry name" value="EXPANSIN_EG45"/>
    <property type="match status" value="1"/>
</dbReference>
<dbReference type="Gene3D" id="2.60.40.760">
    <property type="entry name" value="Expansin, cellulose-binding-like domain"/>
    <property type="match status" value="1"/>
</dbReference>
<evidence type="ECO:0000259" key="8">
    <source>
        <dbReference type="PROSITE" id="PS50842"/>
    </source>
</evidence>
<dbReference type="PANTHER" id="PTHR31867">
    <property type="entry name" value="EXPANSIN-A15"/>
    <property type="match status" value="1"/>
</dbReference>
<evidence type="ECO:0000256" key="1">
    <source>
        <dbReference type="ARBA" id="ARBA00005392"/>
    </source>
</evidence>
<dbReference type="AlphaFoldDB" id="A0A6A3BNS0"/>
<accession>A0A6A3BNS0</accession>
<feature type="domain" description="Expansin-like CBD" evidence="9">
    <location>
        <begin position="148"/>
        <end position="227"/>
    </location>
</feature>
<organism evidence="10 11">
    <name type="scientific">Hibiscus syriacus</name>
    <name type="common">Rose of Sharon</name>
    <dbReference type="NCBI Taxonomy" id="106335"/>
    <lineage>
        <taxon>Eukaryota</taxon>
        <taxon>Viridiplantae</taxon>
        <taxon>Streptophyta</taxon>
        <taxon>Embryophyta</taxon>
        <taxon>Tracheophyta</taxon>
        <taxon>Spermatophyta</taxon>
        <taxon>Magnoliopsida</taxon>
        <taxon>eudicotyledons</taxon>
        <taxon>Gunneridae</taxon>
        <taxon>Pentapetalae</taxon>
        <taxon>rosids</taxon>
        <taxon>malvids</taxon>
        <taxon>Malvales</taxon>
        <taxon>Malvaceae</taxon>
        <taxon>Malvoideae</taxon>
        <taxon>Hibiscus</taxon>
    </lineage>
</organism>